<evidence type="ECO:0000313" key="3">
    <source>
        <dbReference type="Proteomes" id="UP001183582"/>
    </source>
</evidence>
<gene>
    <name evidence="2" type="ORF">KZC50_12760</name>
</gene>
<evidence type="ECO:0000313" key="2">
    <source>
        <dbReference type="EMBL" id="MDS0246468.1"/>
    </source>
</evidence>
<dbReference type="GeneID" id="301459119"/>
<dbReference type="Pfam" id="PF01738">
    <property type="entry name" value="DLH"/>
    <property type="match status" value="1"/>
</dbReference>
<dbReference type="RefSeq" id="WP_310891938.1">
    <property type="nucleotide sequence ID" value="NZ_BAAAGR010000003.1"/>
</dbReference>
<dbReference type="PANTHER" id="PTHR46623:SF6">
    <property type="entry name" value="ALPHA_BETA-HYDROLASES SUPERFAMILY PROTEIN"/>
    <property type="match status" value="1"/>
</dbReference>
<feature type="domain" description="Dienelactone hydrolase" evidence="1">
    <location>
        <begin position="4"/>
        <end position="188"/>
    </location>
</feature>
<sequence>MAEVLIFHHIQGLTDGVRAFADDLRRAGHTVHTPDLFDGRTFDTIDDGFAFAQETGFDALRERGVALADEYRTDLVYAGFSFGVMIAQQLAQTRPGARGALLMYSCIPVSEFGEAWPPGGLPAQIHGKEGDEFFQEDLPAARALADSSPSVELFLYPGAQHLFADSSLDAFDPEASAVLLERVKAFLTAV</sequence>
<name>A0AAJ2HM31_9MICO</name>
<dbReference type="AlphaFoldDB" id="A0AAJ2HM31"/>
<dbReference type="GO" id="GO:0016787">
    <property type="term" value="F:hydrolase activity"/>
    <property type="evidence" value="ECO:0007669"/>
    <property type="project" value="UniProtKB-KW"/>
</dbReference>
<dbReference type="Gene3D" id="3.40.50.1820">
    <property type="entry name" value="alpha/beta hydrolase"/>
    <property type="match status" value="1"/>
</dbReference>
<dbReference type="SUPFAM" id="SSF53474">
    <property type="entry name" value="alpha/beta-Hydrolases"/>
    <property type="match status" value="1"/>
</dbReference>
<comment type="caution">
    <text evidence="2">The sequence shown here is derived from an EMBL/GenBank/DDBJ whole genome shotgun (WGS) entry which is preliminary data.</text>
</comment>
<dbReference type="InterPro" id="IPR002925">
    <property type="entry name" value="Dienelactn_hydro"/>
</dbReference>
<evidence type="ECO:0000259" key="1">
    <source>
        <dbReference type="Pfam" id="PF01738"/>
    </source>
</evidence>
<dbReference type="InterPro" id="IPR029058">
    <property type="entry name" value="AB_hydrolase_fold"/>
</dbReference>
<organism evidence="2 3">
    <name type="scientific">Microbacterium aurantiacum</name>
    <dbReference type="NCBI Taxonomy" id="162393"/>
    <lineage>
        <taxon>Bacteria</taxon>
        <taxon>Bacillati</taxon>
        <taxon>Actinomycetota</taxon>
        <taxon>Actinomycetes</taxon>
        <taxon>Micrococcales</taxon>
        <taxon>Microbacteriaceae</taxon>
        <taxon>Microbacterium</taxon>
    </lineage>
</organism>
<dbReference type="PANTHER" id="PTHR46623">
    <property type="entry name" value="CARBOXYMETHYLENEBUTENOLIDASE-RELATED"/>
    <property type="match status" value="1"/>
</dbReference>
<protein>
    <submittedName>
        <fullName evidence="2">Dienelactone hydrolase family protein</fullName>
    </submittedName>
</protein>
<reference evidence="2 3" key="1">
    <citation type="submission" date="2021-06" db="EMBL/GenBank/DDBJ databases">
        <title>Genome-based taxonomic framework of Microbacterium strains isolated from marine environment, the description of four new species and reclassification of four preexisting species.</title>
        <authorList>
            <person name="Lee S.D."/>
            <person name="Kim S.-M."/>
            <person name="Byeon Y.-S."/>
            <person name="Yang H.L."/>
            <person name="Kim I.S."/>
        </authorList>
    </citation>
    <scope>NUCLEOTIDE SEQUENCE [LARGE SCALE GENOMIC DNA]</scope>
    <source>
        <strain evidence="2 3">KACC 20514</strain>
    </source>
</reference>
<dbReference type="EMBL" id="JAHWXH010000003">
    <property type="protein sequence ID" value="MDS0246468.1"/>
    <property type="molecule type" value="Genomic_DNA"/>
</dbReference>
<accession>A0AAJ2HM31</accession>
<proteinExistence type="predicted"/>
<dbReference type="Proteomes" id="UP001183582">
    <property type="component" value="Unassembled WGS sequence"/>
</dbReference>
<dbReference type="InterPro" id="IPR051049">
    <property type="entry name" value="Dienelactone_hydrolase-like"/>
</dbReference>
<keyword evidence="2" id="KW-0378">Hydrolase</keyword>